<organism evidence="4 5">
    <name type="scientific">Agromyces neolithicus</name>
    <dbReference type="NCBI Taxonomy" id="269420"/>
    <lineage>
        <taxon>Bacteria</taxon>
        <taxon>Bacillati</taxon>
        <taxon>Actinomycetota</taxon>
        <taxon>Actinomycetes</taxon>
        <taxon>Micrococcales</taxon>
        <taxon>Microbacteriaceae</taxon>
        <taxon>Agromyces</taxon>
    </lineage>
</organism>
<dbReference type="Pfam" id="PF01565">
    <property type="entry name" value="FAD_binding_4"/>
    <property type="match status" value="1"/>
</dbReference>
<dbReference type="InterPro" id="IPR007173">
    <property type="entry name" value="ALO_C"/>
</dbReference>
<dbReference type="InterPro" id="IPR006094">
    <property type="entry name" value="Oxid_FAD_bind_N"/>
</dbReference>
<name>A0ABN2MCB2_9MICO</name>
<proteinExistence type="inferred from homology"/>
<dbReference type="SUPFAM" id="SSF56176">
    <property type="entry name" value="FAD-binding/transporter-associated domain-like"/>
    <property type="match status" value="1"/>
</dbReference>
<comment type="caution">
    <text evidence="4">The sequence shown here is derived from an EMBL/GenBank/DDBJ whole genome shotgun (WGS) entry which is preliminary data.</text>
</comment>
<evidence type="ECO:0000313" key="4">
    <source>
        <dbReference type="EMBL" id="GAA1815778.1"/>
    </source>
</evidence>
<dbReference type="InterPro" id="IPR016166">
    <property type="entry name" value="FAD-bd_PCMH"/>
</dbReference>
<comment type="similarity">
    <text evidence="1">Belongs to the oxygen-dependent FAD-linked oxidoreductase family.</text>
</comment>
<dbReference type="Pfam" id="PF04030">
    <property type="entry name" value="ALO"/>
    <property type="match status" value="1"/>
</dbReference>
<accession>A0ABN2MCB2</accession>
<dbReference type="PANTHER" id="PTHR43762:SF1">
    <property type="entry name" value="D-ARABINONO-1,4-LACTONE OXIDASE"/>
    <property type="match status" value="1"/>
</dbReference>
<feature type="domain" description="FAD-binding PCMH-type" evidence="3">
    <location>
        <begin position="23"/>
        <end position="192"/>
    </location>
</feature>
<keyword evidence="5" id="KW-1185">Reference proteome</keyword>
<keyword evidence="2" id="KW-0560">Oxidoreductase</keyword>
<evidence type="ECO:0000256" key="1">
    <source>
        <dbReference type="ARBA" id="ARBA00005466"/>
    </source>
</evidence>
<dbReference type="Gene3D" id="3.30.465.10">
    <property type="match status" value="1"/>
</dbReference>
<dbReference type="PANTHER" id="PTHR43762">
    <property type="entry name" value="L-GULONOLACTONE OXIDASE"/>
    <property type="match status" value="1"/>
</dbReference>
<dbReference type="InterPro" id="IPR010031">
    <property type="entry name" value="FAD_lactone_oxidase-like"/>
</dbReference>
<dbReference type="InterPro" id="IPR016167">
    <property type="entry name" value="FAD-bd_PCMH_sub1"/>
</dbReference>
<dbReference type="PIRSF" id="PIRSF000136">
    <property type="entry name" value="LGO_GLO"/>
    <property type="match status" value="1"/>
</dbReference>
<reference evidence="4 5" key="1">
    <citation type="journal article" date="2019" name="Int. J. Syst. Evol. Microbiol.">
        <title>The Global Catalogue of Microorganisms (GCM) 10K type strain sequencing project: providing services to taxonomists for standard genome sequencing and annotation.</title>
        <authorList>
            <consortium name="The Broad Institute Genomics Platform"/>
            <consortium name="The Broad Institute Genome Sequencing Center for Infectious Disease"/>
            <person name="Wu L."/>
            <person name="Ma J."/>
        </authorList>
    </citation>
    <scope>NUCLEOTIDE SEQUENCE [LARGE SCALE GENOMIC DNA]</scope>
    <source>
        <strain evidence="4 5">JCM 14322</strain>
    </source>
</reference>
<dbReference type="InterPro" id="IPR006093">
    <property type="entry name" value="Oxy_OxRdtase_FAD_BS"/>
</dbReference>
<dbReference type="Gene3D" id="3.30.70.2520">
    <property type="match status" value="1"/>
</dbReference>
<evidence type="ECO:0000256" key="2">
    <source>
        <dbReference type="ARBA" id="ARBA00023002"/>
    </source>
</evidence>
<dbReference type="PROSITE" id="PS00862">
    <property type="entry name" value="OX2_COVAL_FAD"/>
    <property type="match status" value="1"/>
</dbReference>
<protein>
    <submittedName>
        <fullName evidence="4">D-arabinono-1,4-lactone oxidase</fullName>
    </submittedName>
</protein>
<dbReference type="Proteomes" id="UP001500002">
    <property type="component" value="Unassembled WGS sequence"/>
</dbReference>
<evidence type="ECO:0000313" key="5">
    <source>
        <dbReference type="Proteomes" id="UP001500002"/>
    </source>
</evidence>
<dbReference type="InterPro" id="IPR036318">
    <property type="entry name" value="FAD-bd_PCMH-like_sf"/>
</dbReference>
<dbReference type="EMBL" id="BAAANJ010000011">
    <property type="protein sequence ID" value="GAA1815778.1"/>
    <property type="molecule type" value="Genomic_DNA"/>
</dbReference>
<dbReference type="InterPro" id="IPR016169">
    <property type="entry name" value="FAD-bd_PCMH_sub2"/>
</dbReference>
<gene>
    <name evidence="4" type="ORF">GCM10009749_27000</name>
</gene>
<evidence type="ECO:0000259" key="3">
    <source>
        <dbReference type="PROSITE" id="PS51387"/>
    </source>
</evidence>
<dbReference type="Gene3D" id="3.30.43.10">
    <property type="entry name" value="Uridine Diphospho-n-acetylenolpyruvylglucosamine Reductase, domain 2"/>
    <property type="match status" value="1"/>
</dbReference>
<dbReference type="PROSITE" id="PS51387">
    <property type="entry name" value="FAD_PCMH"/>
    <property type="match status" value="1"/>
</dbReference>
<sequence>MISTSETETRASQQGWTNWFGNQQCAPAAIVRPKSESEVVHHLDNARRSGRSVRVAASGHSFGPICTTNGTLLELAEFSGISRVEPAARTATVLPGTRIADLGDPLWHAGLSLRNQGDIDAQQIAGAIATATHGSGLRLQNMSASLLGVRLATANGDILVIDEKTPDLLAAAQVSVGMLGVFTELTLSLRDAYQLRERVEHWTLDELRSQWRRGFENSHHFTFHYYPTANSHEFFDFDAPAGVDLTNLSRVTICDVVDLAEPEVLDHEPRIGRPYRLYPQYCAPNFHELEYMVDFEDGLDAFEAVLDVVERFPEFGIYPVEVRSTAADEAYLSPNHGRRSLVISVSGEPGKPYEPYLQAVHDTLLRFSA</sequence>